<dbReference type="FunCoup" id="A0A5F9D7P6">
    <property type="interactions" value="15"/>
</dbReference>
<protein>
    <submittedName>
        <fullName evidence="6">Uncharacterized protein</fullName>
    </submittedName>
</protein>
<evidence type="ECO:0000256" key="5">
    <source>
        <dbReference type="SAM" id="SignalP"/>
    </source>
</evidence>
<dbReference type="InterPro" id="IPR016126">
    <property type="entry name" value="Secretoglobin"/>
</dbReference>
<dbReference type="PANTHER" id="PTHR21226:SF8">
    <property type="entry name" value="ABPA10-RELATED"/>
    <property type="match status" value="1"/>
</dbReference>
<sequence length="86" mass="9231">MKPAACLALLGSAWLLISLASGCQPRTAVYEFLSGPSDEYISYVQNYQSDPLVLQNALAVRDGQLTAEEKGHAISAVNKIFSDPLC</sequence>
<evidence type="ECO:0000313" key="7">
    <source>
        <dbReference type="Proteomes" id="UP000001811"/>
    </source>
</evidence>
<feature type="signal peptide" evidence="5">
    <location>
        <begin position="1"/>
        <end position="22"/>
    </location>
</feature>
<reference evidence="6" key="3">
    <citation type="submission" date="2025-09" db="UniProtKB">
        <authorList>
            <consortium name="Ensembl"/>
        </authorList>
    </citation>
    <scope>IDENTIFICATION</scope>
    <source>
        <strain evidence="6">Thorbecke</strain>
    </source>
</reference>
<dbReference type="SUPFAM" id="SSF48201">
    <property type="entry name" value="Uteroglobin-like"/>
    <property type="match status" value="1"/>
</dbReference>
<dbReference type="Proteomes" id="UP000001811">
    <property type="component" value="Unplaced"/>
</dbReference>
<dbReference type="SMR" id="A0A5F9D7P6"/>
<evidence type="ECO:0000256" key="3">
    <source>
        <dbReference type="ARBA" id="ARBA00022525"/>
    </source>
</evidence>
<comment type="subcellular location">
    <subcellularLocation>
        <location evidence="1">Secreted</location>
    </subcellularLocation>
</comment>
<dbReference type="AlphaFoldDB" id="A0A5F9D7P6"/>
<evidence type="ECO:0000256" key="4">
    <source>
        <dbReference type="ARBA" id="ARBA00022729"/>
    </source>
</evidence>
<dbReference type="PROSITE" id="PS51257">
    <property type="entry name" value="PROKAR_LIPOPROTEIN"/>
    <property type="match status" value="1"/>
</dbReference>
<evidence type="ECO:0000256" key="2">
    <source>
        <dbReference type="ARBA" id="ARBA00008650"/>
    </source>
</evidence>
<keyword evidence="4 5" id="KW-0732">Signal</keyword>
<proteinExistence type="inferred from homology"/>
<keyword evidence="3" id="KW-0964">Secreted</keyword>
<dbReference type="Ensembl" id="ENSOCUT00000059967.1">
    <property type="protein sequence ID" value="ENSOCUP00000042224.1"/>
    <property type="gene ID" value="ENSOCUG00000033069.1"/>
</dbReference>
<feature type="chain" id="PRO_5023814277" evidence="5">
    <location>
        <begin position="23"/>
        <end position="86"/>
    </location>
</feature>
<dbReference type="InterPro" id="IPR053723">
    <property type="entry name" value="Secretoglobin_Domain_sf"/>
</dbReference>
<evidence type="ECO:0000313" key="6">
    <source>
        <dbReference type="Ensembl" id="ENSOCUP00000042224.1"/>
    </source>
</evidence>
<organism evidence="6 7">
    <name type="scientific">Oryctolagus cuniculus</name>
    <name type="common">Rabbit</name>
    <dbReference type="NCBI Taxonomy" id="9986"/>
    <lineage>
        <taxon>Eukaryota</taxon>
        <taxon>Metazoa</taxon>
        <taxon>Chordata</taxon>
        <taxon>Craniata</taxon>
        <taxon>Vertebrata</taxon>
        <taxon>Euteleostomi</taxon>
        <taxon>Mammalia</taxon>
        <taxon>Eutheria</taxon>
        <taxon>Euarchontoglires</taxon>
        <taxon>Glires</taxon>
        <taxon>Lagomorpha</taxon>
        <taxon>Leporidae</taxon>
        <taxon>Oryctolagus</taxon>
    </lineage>
</organism>
<dbReference type="GO" id="GO:0005576">
    <property type="term" value="C:extracellular region"/>
    <property type="evidence" value="ECO:0007669"/>
    <property type="project" value="UniProtKB-SubCell"/>
</dbReference>
<dbReference type="InterPro" id="IPR035960">
    <property type="entry name" value="Secretoglobin_sf"/>
</dbReference>
<evidence type="ECO:0000256" key="1">
    <source>
        <dbReference type="ARBA" id="ARBA00004613"/>
    </source>
</evidence>
<dbReference type="Gene3D" id="1.20.920.50">
    <property type="match status" value="1"/>
</dbReference>
<keyword evidence="7" id="KW-1185">Reference proteome</keyword>
<accession>A0A5F9D7P6</accession>
<reference evidence="6 7" key="1">
    <citation type="journal article" date="2011" name="Nature">
        <title>A high-resolution map of human evolutionary constraint using 29 mammals.</title>
        <authorList>
            <person name="Lindblad-Toh K."/>
            <person name="Garber M."/>
            <person name="Zuk O."/>
            <person name="Lin M.F."/>
            <person name="Parker B.J."/>
            <person name="Washietl S."/>
            <person name="Kheradpour P."/>
            <person name="Ernst J."/>
            <person name="Jordan G."/>
            <person name="Mauceli E."/>
            <person name="Ward L.D."/>
            <person name="Lowe C.B."/>
            <person name="Holloway A.K."/>
            <person name="Clamp M."/>
            <person name="Gnerre S."/>
            <person name="Alfoldi J."/>
            <person name="Beal K."/>
            <person name="Chang J."/>
            <person name="Clawson H."/>
            <person name="Cuff J."/>
            <person name="Di Palma F."/>
            <person name="Fitzgerald S."/>
            <person name="Flicek P."/>
            <person name="Guttman M."/>
            <person name="Hubisz M.J."/>
            <person name="Jaffe D.B."/>
            <person name="Jungreis I."/>
            <person name="Kent W.J."/>
            <person name="Kostka D."/>
            <person name="Lara M."/>
            <person name="Martins A.L."/>
            <person name="Massingham T."/>
            <person name="Moltke I."/>
            <person name="Raney B.J."/>
            <person name="Rasmussen M.D."/>
            <person name="Robinson J."/>
            <person name="Stark A."/>
            <person name="Vilella A.J."/>
            <person name="Wen J."/>
            <person name="Xie X."/>
            <person name="Zody M.C."/>
            <person name="Baldwin J."/>
            <person name="Bloom T."/>
            <person name="Chin C.W."/>
            <person name="Heiman D."/>
            <person name="Nicol R."/>
            <person name="Nusbaum C."/>
            <person name="Young S."/>
            <person name="Wilkinson J."/>
            <person name="Worley K.C."/>
            <person name="Kovar C.L."/>
            <person name="Muzny D.M."/>
            <person name="Gibbs R.A."/>
            <person name="Cree A."/>
            <person name="Dihn H.H."/>
            <person name="Fowler G."/>
            <person name="Jhangiani S."/>
            <person name="Joshi V."/>
            <person name="Lee S."/>
            <person name="Lewis L.R."/>
            <person name="Nazareth L.V."/>
            <person name="Okwuonu G."/>
            <person name="Santibanez J."/>
            <person name="Warren W.C."/>
            <person name="Mardis E.R."/>
            <person name="Weinstock G.M."/>
            <person name="Wilson R.K."/>
            <person name="Delehaunty K."/>
            <person name="Dooling D."/>
            <person name="Fronik C."/>
            <person name="Fulton L."/>
            <person name="Fulton B."/>
            <person name="Graves T."/>
            <person name="Minx P."/>
            <person name="Sodergren E."/>
            <person name="Birney E."/>
            <person name="Margulies E.H."/>
            <person name="Herrero J."/>
            <person name="Green E.D."/>
            <person name="Haussler D."/>
            <person name="Siepel A."/>
            <person name="Goldman N."/>
            <person name="Pollard K.S."/>
            <person name="Pedersen J.S."/>
            <person name="Lander E.S."/>
            <person name="Kellis M."/>
        </authorList>
    </citation>
    <scope>NUCLEOTIDE SEQUENCE [LARGE SCALE GENOMIC DNA]</scope>
    <source>
        <strain evidence="7">Thorbecke</strain>
    </source>
</reference>
<name>A0A5F9D7P6_RABIT</name>
<dbReference type="Bgee" id="ENSOCUG00000033069">
    <property type="expression patterns" value="Expressed in blood and 15 other cell types or tissues"/>
</dbReference>
<dbReference type="Pfam" id="PF01099">
    <property type="entry name" value="Uteroglobin"/>
    <property type="match status" value="1"/>
</dbReference>
<comment type="similarity">
    <text evidence="2">Belongs to the secretoglobin family.</text>
</comment>
<dbReference type="InParanoid" id="A0A5F9D7P6"/>
<dbReference type="InterPro" id="IPR006178">
    <property type="entry name" value="CH1-like"/>
</dbReference>
<dbReference type="GO" id="GO:0005496">
    <property type="term" value="F:steroid binding"/>
    <property type="evidence" value="ECO:0007669"/>
    <property type="project" value="TreeGrafter"/>
</dbReference>
<reference evidence="6" key="2">
    <citation type="submission" date="2025-08" db="UniProtKB">
        <authorList>
            <consortium name="Ensembl"/>
        </authorList>
    </citation>
    <scope>IDENTIFICATION</scope>
    <source>
        <strain evidence="6">Thorbecke</strain>
    </source>
</reference>
<dbReference type="PANTHER" id="PTHR21226">
    <property type="entry name" value="ABPA10-RELATED"/>
    <property type="match status" value="1"/>
</dbReference>